<dbReference type="VEuPathDB" id="FungiDB:P170DRAFT_57766"/>
<feature type="compositionally biased region" description="Low complexity" evidence="1">
    <location>
        <begin position="82"/>
        <end position="91"/>
    </location>
</feature>
<feature type="region of interest" description="Disordered" evidence="1">
    <location>
        <begin position="1"/>
        <end position="109"/>
    </location>
</feature>
<feature type="compositionally biased region" description="Basic and acidic residues" evidence="1">
    <location>
        <begin position="1"/>
        <end position="12"/>
    </location>
</feature>
<proteinExistence type="predicted"/>
<evidence type="ECO:0000256" key="1">
    <source>
        <dbReference type="SAM" id="MobiDB-lite"/>
    </source>
</evidence>
<dbReference type="EMBL" id="MSFO01000010">
    <property type="protein sequence ID" value="PLB43609.1"/>
    <property type="molecule type" value="Genomic_DNA"/>
</dbReference>
<accession>A0A2I2FSL2</accession>
<feature type="compositionally biased region" description="Polar residues" evidence="1">
    <location>
        <begin position="15"/>
        <end position="64"/>
    </location>
</feature>
<dbReference type="AlphaFoldDB" id="A0A2I2FSL2"/>
<evidence type="ECO:0000313" key="3">
    <source>
        <dbReference type="Proteomes" id="UP000234275"/>
    </source>
</evidence>
<keyword evidence="3" id="KW-1185">Reference proteome</keyword>
<protein>
    <submittedName>
        <fullName evidence="2">Uncharacterized protein</fullName>
    </submittedName>
</protein>
<dbReference type="RefSeq" id="XP_024698911.1">
    <property type="nucleotide sequence ID" value="XM_024855279.1"/>
</dbReference>
<sequence>MPGIKKNLELRRISPPTNNASSRRPSANLRGPSTMQNLSTKPSPASNPQLVQSQSATHQPTEPSYPQRPYKPLSFGLHTPRRSSSSNSRRSGPLGGHSIYIIPPRDRAP</sequence>
<gene>
    <name evidence="2" type="ORF">P170DRAFT_57766</name>
</gene>
<comment type="caution">
    <text evidence="2">The sequence shown here is derived from an EMBL/GenBank/DDBJ whole genome shotgun (WGS) entry which is preliminary data.</text>
</comment>
<reference evidence="2 3" key="1">
    <citation type="submission" date="2016-12" db="EMBL/GenBank/DDBJ databases">
        <title>The genomes of Aspergillus section Nigri reveals drivers in fungal speciation.</title>
        <authorList>
            <consortium name="DOE Joint Genome Institute"/>
            <person name="Vesth T.C."/>
            <person name="Nybo J."/>
            <person name="Theobald S."/>
            <person name="Brandl J."/>
            <person name="Frisvad J.C."/>
            <person name="Nielsen K.F."/>
            <person name="Lyhne E.K."/>
            <person name="Kogle M.E."/>
            <person name="Kuo A."/>
            <person name="Riley R."/>
            <person name="Clum A."/>
            <person name="Nolan M."/>
            <person name="Lipzen A."/>
            <person name="Salamov A."/>
            <person name="Henrissat B."/>
            <person name="Wiebenga A."/>
            <person name="De Vries R.P."/>
            <person name="Grigoriev I.V."/>
            <person name="Mortensen U.H."/>
            <person name="Andersen M.R."/>
            <person name="Baker S.E."/>
        </authorList>
    </citation>
    <scope>NUCLEOTIDE SEQUENCE [LARGE SCALE GENOMIC DNA]</scope>
    <source>
        <strain evidence="2 3">IBT 23096</strain>
    </source>
</reference>
<organism evidence="2 3">
    <name type="scientific">Aspergillus steynii IBT 23096</name>
    <dbReference type="NCBI Taxonomy" id="1392250"/>
    <lineage>
        <taxon>Eukaryota</taxon>
        <taxon>Fungi</taxon>
        <taxon>Dikarya</taxon>
        <taxon>Ascomycota</taxon>
        <taxon>Pezizomycotina</taxon>
        <taxon>Eurotiomycetes</taxon>
        <taxon>Eurotiomycetidae</taxon>
        <taxon>Eurotiales</taxon>
        <taxon>Aspergillaceae</taxon>
        <taxon>Aspergillus</taxon>
        <taxon>Aspergillus subgen. Circumdati</taxon>
    </lineage>
</organism>
<evidence type="ECO:0000313" key="2">
    <source>
        <dbReference type="EMBL" id="PLB43609.1"/>
    </source>
</evidence>
<name>A0A2I2FSL2_9EURO</name>
<dbReference type="Proteomes" id="UP000234275">
    <property type="component" value="Unassembled WGS sequence"/>
</dbReference>
<dbReference type="GeneID" id="36562985"/>